<keyword evidence="2" id="KW-0479">Metal-binding</keyword>
<evidence type="ECO:0000256" key="2">
    <source>
        <dbReference type="ARBA" id="ARBA00022723"/>
    </source>
</evidence>
<dbReference type="AlphaFoldDB" id="A0A4V3GYG6"/>
<evidence type="ECO:0000313" key="6">
    <source>
        <dbReference type="EMBL" id="TDX52524.1"/>
    </source>
</evidence>
<organism evidence="6 7">
    <name type="scientific">Orenia marismortui</name>
    <dbReference type="NCBI Taxonomy" id="46469"/>
    <lineage>
        <taxon>Bacteria</taxon>
        <taxon>Bacillati</taxon>
        <taxon>Bacillota</taxon>
        <taxon>Clostridia</taxon>
        <taxon>Halanaerobiales</taxon>
        <taxon>Halobacteroidaceae</taxon>
        <taxon>Orenia</taxon>
    </lineage>
</organism>
<feature type="region of interest" description="Disordered" evidence="4">
    <location>
        <begin position="656"/>
        <end position="678"/>
    </location>
</feature>
<dbReference type="PANTHER" id="PTHR10357:SF215">
    <property type="entry name" value="ALPHA-AMYLASE 1"/>
    <property type="match status" value="1"/>
</dbReference>
<dbReference type="InterPro" id="IPR006047">
    <property type="entry name" value="GH13_cat_dom"/>
</dbReference>
<dbReference type="PANTHER" id="PTHR10357">
    <property type="entry name" value="ALPHA-AMYLASE FAMILY MEMBER"/>
    <property type="match status" value="1"/>
</dbReference>
<gene>
    <name evidence="6" type="ORF">C7959_10687</name>
</gene>
<keyword evidence="7" id="KW-1185">Reference proteome</keyword>
<evidence type="ECO:0000256" key="1">
    <source>
        <dbReference type="ARBA" id="ARBA00001913"/>
    </source>
</evidence>
<comment type="cofactor">
    <cofactor evidence="1">
        <name>Ca(2+)</name>
        <dbReference type="ChEBI" id="CHEBI:29108"/>
    </cofactor>
</comment>
<dbReference type="CDD" id="cd11339">
    <property type="entry name" value="AmyAc_bac_CMD_like_2"/>
    <property type="match status" value="1"/>
</dbReference>
<dbReference type="InterPro" id="IPR059177">
    <property type="entry name" value="GH29D-like_dom"/>
</dbReference>
<dbReference type="Gene3D" id="3.20.20.80">
    <property type="entry name" value="Glycosidases"/>
    <property type="match status" value="2"/>
</dbReference>
<comment type="caution">
    <text evidence="6">The sequence shown here is derived from an EMBL/GenBank/DDBJ whole genome shotgun (WGS) entry which is preliminary data.</text>
</comment>
<dbReference type="Pfam" id="PF00128">
    <property type="entry name" value="Alpha-amylase"/>
    <property type="match status" value="1"/>
</dbReference>
<dbReference type="SUPFAM" id="SSF51445">
    <property type="entry name" value="(Trans)glycosidases"/>
    <property type="match status" value="1"/>
</dbReference>
<dbReference type="GO" id="GO:0005975">
    <property type="term" value="P:carbohydrate metabolic process"/>
    <property type="evidence" value="ECO:0007669"/>
    <property type="project" value="InterPro"/>
</dbReference>
<evidence type="ECO:0000259" key="5">
    <source>
        <dbReference type="SMART" id="SM00642"/>
    </source>
</evidence>
<accession>A0A4V3GYG6</accession>
<name>A0A4V3GYG6_9FIRM</name>
<evidence type="ECO:0000256" key="4">
    <source>
        <dbReference type="SAM" id="MobiDB-lite"/>
    </source>
</evidence>
<keyword evidence="6" id="KW-0326">Glycosidase</keyword>
<evidence type="ECO:0000313" key="7">
    <source>
        <dbReference type="Proteomes" id="UP000295832"/>
    </source>
</evidence>
<evidence type="ECO:0000256" key="3">
    <source>
        <dbReference type="ARBA" id="ARBA00022729"/>
    </source>
</evidence>
<dbReference type="GO" id="GO:0046872">
    <property type="term" value="F:metal ion binding"/>
    <property type="evidence" value="ECO:0007669"/>
    <property type="project" value="UniProtKB-KW"/>
</dbReference>
<dbReference type="RefSeq" id="WP_134115716.1">
    <property type="nucleotide sequence ID" value="NZ_SOEG01000006.1"/>
</dbReference>
<reference evidence="6 7" key="1">
    <citation type="submission" date="2019-03" db="EMBL/GenBank/DDBJ databases">
        <title>Subsurface microbial communities from deep shales in Ohio and West Virginia, USA.</title>
        <authorList>
            <person name="Wrighton K."/>
        </authorList>
    </citation>
    <scope>NUCLEOTIDE SEQUENCE [LARGE SCALE GENOMIC DNA]</scope>
    <source>
        <strain evidence="6 7">MSL 6dP</strain>
    </source>
</reference>
<dbReference type="STRING" id="926561.GCA_000379025_00722"/>
<feature type="domain" description="Glycosyl hydrolase family 13 catalytic" evidence="5">
    <location>
        <begin position="342"/>
        <end position="843"/>
    </location>
</feature>
<dbReference type="SMART" id="SM00642">
    <property type="entry name" value="Aamy"/>
    <property type="match status" value="1"/>
</dbReference>
<dbReference type="InterPro" id="IPR017853">
    <property type="entry name" value="GH"/>
</dbReference>
<protein>
    <submittedName>
        <fullName evidence="6">Glycosidase</fullName>
    </submittedName>
</protein>
<keyword evidence="3" id="KW-0732">Signal</keyword>
<dbReference type="SUPFAM" id="SSF51011">
    <property type="entry name" value="Glycosyl hydrolase domain"/>
    <property type="match status" value="1"/>
</dbReference>
<dbReference type="Pfam" id="PF13290">
    <property type="entry name" value="CHB_HEX_C_1"/>
    <property type="match status" value="1"/>
</dbReference>
<dbReference type="Gene3D" id="2.60.40.1180">
    <property type="entry name" value="Golgi alpha-mannosidase II"/>
    <property type="match status" value="1"/>
</dbReference>
<dbReference type="EMBL" id="SOEG01000006">
    <property type="protein sequence ID" value="TDX52524.1"/>
    <property type="molecule type" value="Genomic_DNA"/>
</dbReference>
<proteinExistence type="predicted"/>
<keyword evidence="6" id="KW-0378">Hydrolase</keyword>
<dbReference type="GO" id="GO:0016798">
    <property type="term" value="F:hydrolase activity, acting on glycosyl bonds"/>
    <property type="evidence" value="ECO:0007669"/>
    <property type="project" value="UniProtKB-KW"/>
</dbReference>
<dbReference type="InterPro" id="IPR013780">
    <property type="entry name" value="Glyco_hydro_b"/>
</dbReference>
<dbReference type="Proteomes" id="UP000295832">
    <property type="component" value="Unassembled WGS sequence"/>
</dbReference>
<dbReference type="PROSITE" id="PS51257">
    <property type="entry name" value="PROKAR_LIPOPROTEIN"/>
    <property type="match status" value="1"/>
</dbReference>
<sequence>MNRLIKRKFLFLIAIIAIVSLIVGCSSDGNKGSKGIGKLNVAINIPTELLQTITDDVKLEGGKVFITATNQDDPNDKHQQDTAVDEEISFEFSELTEGATYDIKVIAKDKDAYAAYRGEASATIAAAKNTVVEMELKLTAAEALSVELENLPAGNLGEVVLASATSEAIKADIDFENSIANFEQGIAANHYPLIVKVDGEIVKKGKLVLYPGRSTIVTVDMSASGIDLGDLPIKWEEPRNDFEAPVVTPSKEPKRYLNPIELTLDIEDNKDPEPKLYYTTDGSEPLEDPDYLYTGERIKIDDSMRISTLAVDNVGNRKEVQFRYYIGAGTDRTDFRKETIYFLMTSRFYDGDPANNIVCWDEESYLNNPPSDPAWRGDFQGLIEKLDYIKALGFSAIWITPVVKNYSGLDYHGYHAGDFTEVDPRYESPGATYEDLVDAVHDKGMKIIQDVVFNHTSNMGEENLYPLFKKDNNGDYIYSDNDPNSLEANELLNTVANDLYGKDYADLNPDNQYQARIHAMKEDKYDTEHIYHHEKNMNWDTYLGQIGQIAGDCVDLNTENPKVTEYLRDAYYEYIDMGIDGFRVDTTKHISRLTFNKEFNPYFKERGGDEFFMFGEVCSRDTNVWYRNTPPISAPFYTWKERKGYSWGSREENEASARQNWDDNLDESSQPTSDNHRLIGNQYHQPDWSMRSGLDVIDFPMHHNFVTASQAFNNVKGGDQYYNDATWNVTYVDSHDYAPNTAPEGERFNQPQEVWAENLSLMFTWRGIPTIYYGSEIEFKKGESIDPATNRDIFEESGRAYYGDNIEGSVTASDFGEYTASGTVADTLAHPLAQHIRRLNQIRRAVPALQMGQYSTEGIDGNLAFKRRYTNDNEAIDSFVLVTISNGATFNGIPNGTYTDVVTGNSINVTNGTLTANVSDKGNARIYVLDGSGKIGEDGEYLH</sequence>